<evidence type="ECO:0000313" key="4">
    <source>
        <dbReference type="EMBL" id="CCA40220.1"/>
    </source>
</evidence>
<evidence type="ECO:0000259" key="3">
    <source>
        <dbReference type="Pfam" id="PF08232"/>
    </source>
</evidence>
<feature type="coiled-coil region" evidence="2">
    <location>
        <begin position="35"/>
        <end position="69"/>
    </location>
</feature>
<proteinExistence type="predicted"/>
<protein>
    <recommendedName>
        <fullName evidence="3">Striatin N-terminal domain-containing protein</fullName>
    </recommendedName>
</protein>
<dbReference type="PANTHER" id="PTHR15653:SF0">
    <property type="entry name" value="CONNECTOR OF KINASE TO AP-1, ISOFORM E"/>
    <property type="match status" value="1"/>
</dbReference>
<reference evidence="4 5" key="3">
    <citation type="journal article" date="2016" name="FEMS Yeast Res.">
        <title>Curation of the genome annotation of Pichia pastoris (Komagataella phaffii) CBS7435 from gene level to protein function.</title>
        <authorList>
            <person name="Valli M."/>
            <person name="Tatto N.E."/>
            <person name="Peymann A."/>
            <person name="Gruber C."/>
            <person name="Landes N."/>
            <person name="Ekker H."/>
            <person name="Thallinger G.G."/>
            <person name="Mattanovich D."/>
            <person name="Gasser B."/>
            <person name="Graf A.B."/>
        </authorList>
    </citation>
    <scope>GENOME REANNOTATION</scope>
    <source>
        <strain evidence="4 5">ATCC 76273 / CBS 7435 / CECT 11047 / NRRL Y-11430 / Wegner 21-1</strain>
    </source>
</reference>
<reference key="2">
    <citation type="submission" date="2011-04" db="EMBL/GenBank/DDBJ databases">
        <title>High-quality genome sequence of Pichia pastoris CBS 7435.</title>
        <authorList>
            <person name="Kueberl A."/>
            <person name="Schneider J."/>
            <person name="Thallinger G.G."/>
            <person name="Anderl I."/>
            <person name="Wibberg D."/>
            <person name="Hajek T."/>
            <person name="Jaenicke S."/>
            <person name="Brinkrolf K."/>
            <person name="Goesmann A."/>
            <person name="Szczepanowski R."/>
            <person name="Puehler A."/>
            <person name="Schwab H."/>
            <person name="Glieder A."/>
            <person name="Pichler H."/>
        </authorList>
    </citation>
    <scope>NUCLEOTIDE SEQUENCE</scope>
    <source>
        <strain>CBS 7435</strain>
    </source>
</reference>
<dbReference type="InterPro" id="IPR051488">
    <property type="entry name" value="WD_repeat_striatin"/>
</dbReference>
<gene>
    <name evidence="4" type="ordered locus">PP7435_Chr4-0040</name>
</gene>
<dbReference type="PANTHER" id="PTHR15653">
    <property type="entry name" value="STRIATIN"/>
    <property type="match status" value="1"/>
</dbReference>
<sequence length="426" mass="48198">MTDINVKYSLPGIMRYLQEQFTAMERNRIVNDLEINSLQSKILELEGQRNALKIMNKKLLTKLQILEDAIGKESDPNDETKHSDDLHPTDLDDMGVKKFVESKNFLTTATCEILYLLDSPKMEHSNNLIDHHHITFKGKQDLKTIFNQQVSGLRHVRVLGHLVLLSASYDAKSIFQIWDYTTSELKVTLPIAGDVVDIFAHSEYALIVGESQTTVFQNYSLVNIFPDLNVIDLFNKKVLLQSNGCTSVVEIRQILEEGTREGVDIPTFSGLRQAQFLNDNELIIPDRERDLVLFNFSNGEQRVVSSVLPFGWINHGGLVVVNQLVVVRFTPSELLYFHTGVSTQAKKTSIPGLILFAVNEHHKVVAVTSDNQLLQYQYSRELDRLELISSYSSTPVKLDPASRLIYSEDAIFICNKSQGTLSVMLV</sequence>
<evidence type="ECO:0000256" key="2">
    <source>
        <dbReference type="SAM" id="Coils"/>
    </source>
</evidence>
<dbReference type="HOGENOM" id="CLU_644218_0_0_1"/>
<accession>F2QXU2</accession>
<keyword evidence="5" id="KW-1185">Reference proteome</keyword>
<evidence type="ECO:0000313" key="5">
    <source>
        <dbReference type="Proteomes" id="UP000006853"/>
    </source>
</evidence>
<dbReference type="EMBL" id="FR839631">
    <property type="protein sequence ID" value="CCA40220.1"/>
    <property type="molecule type" value="Genomic_DNA"/>
</dbReference>
<dbReference type="Pfam" id="PF08232">
    <property type="entry name" value="Striatin"/>
    <property type="match status" value="1"/>
</dbReference>
<name>F2QXU2_KOMPC</name>
<organism evidence="4 5">
    <name type="scientific">Komagataella phaffii (strain ATCC 76273 / CBS 7435 / CECT 11047 / NRRL Y-11430 / Wegner 21-1)</name>
    <name type="common">Yeast</name>
    <name type="synonym">Pichia pastoris</name>
    <dbReference type="NCBI Taxonomy" id="981350"/>
    <lineage>
        <taxon>Eukaryota</taxon>
        <taxon>Fungi</taxon>
        <taxon>Dikarya</taxon>
        <taxon>Ascomycota</taxon>
        <taxon>Saccharomycotina</taxon>
        <taxon>Pichiomycetes</taxon>
        <taxon>Pichiales</taxon>
        <taxon>Pichiaceae</taxon>
        <taxon>Komagataella</taxon>
    </lineage>
</organism>
<evidence type="ECO:0000256" key="1">
    <source>
        <dbReference type="ARBA" id="ARBA00023054"/>
    </source>
</evidence>
<dbReference type="Proteomes" id="UP000006853">
    <property type="component" value="Chromosome 4"/>
</dbReference>
<dbReference type="AlphaFoldDB" id="F2QXU2"/>
<dbReference type="InterPro" id="IPR013258">
    <property type="entry name" value="Striatin_N"/>
</dbReference>
<reference evidence="4 5" key="1">
    <citation type="journal article" date="2011" name="J. Biotechnol.">
        <title>High-quality genome sequence of Pichia pastoris CBS7435.</title>
        <authorList>
            <person name="Kuberl A."/>
            <person name="Schneider J."/>
            <person name="Thallinger G.G."/>
            <person name="Anderl I."/>
            <person name="Wibberg D."/>
            <person name="Hajek T."/>
            <person name="Jaenicke S."/>
            <person name="Brinkrolf K."/>
            <person name="Goesmann A."/>
            <person name="Szczepanowski R."/>
            <person name="Puhler A."/>
            <person name="Schwab H."/>
            <person name="Glieder A."/>
            <person name="Pichler H."/>
        </authorList>
    </citation>
    <scope>NUCLEOTIDE SEQUENCE [LARGE SCALE GENOMIC DNA]</scope>
    <source>
        <strain evidence="5">ATCC 76273 / CBS 7435 / CECT 11047 / NRRL Y-11430 / Wegner 21-1</strain>
    </source>
</reference>
<feature type="domain" description="Striatin N-terminal" evidence="3">
    <location>
        <begin position="9"/>
        <end position="77"/>
    </location>
</feature>
<keyword evidence="1 2" id="KW-0175">Coiled coil</keyword>